<dbReference type="AlphaFoldDB" id="A0A919WFQ1"/>
<evidence type="ECO:0000313" key="2">
    <source>
        <dbReference type="Proteomes" id="UP000682111"/>
    </source>
</evidence>
<accession>A0A919WFQ1</accession>
<dbReference type="RefSeq" id="WP_170211211.1">
    <property type="nucleotide sequence ID" value="NZ_BORC01000001.1"/>
</dbReference>
<comment type="caution">
    <text evidence="1">The sequence shown here is derived from an EMBL/GenBank/DDBJ whole genome shotgun (WGS) entry which is preliminary data.</text>
</comment>
<name>A0A919WFQ1_9BACI</name>
<protein>
    <submittedName>
        <fullName evidence="1">Uncharacterized protein</fullName>
    </submittedName>
</protein>
<proteinExistence type="predicted"/>
<dbReference type="Proteomes" id="UP000682111">
    <property type="component" value="Unassembled WGS sequence"/>
</dbReference>
<gene>
    <name evidence="1" type="ORF">J27TS8_10530</name>
</gene>
<reference evidence="1" key="1">
    <citation type="submission" date="2021-03" db="EMBL/GenBank/DDBJ databases">
        <title>Antimicrobial resistance genes in bacteria isolated from Japanese honey, and their potential for conferring macrolide and lincosamide resistance in the American foulbrood pathogen Paenibacillus larvae.</title>
        <authorList>
            <person name="Okamoto M."/>
            <person name="Kumagai M."/>
            <person name="Kanamori H."/>
            <person name="Takamatsu D."/>
        </authorList>
    </citation>
    <scope>NUCLEOTIDE SEQUENCE</scope>
    <source>
        <strain evidence="1">J27TS8</strain>
    </source>
</reference>
<sequence length="50" mass="6108">MKKKQPFHCQEDMDFVHHQLVEQIARISVDEEEERMRAELELTEKDEVDH</sequence>
<dbReference type="EMBL" id="BORC01000001">
    <property type="protein sequence ID" value="GIN61060.1"/>
    <property type="molecule type" value="Genomic_DNA"/>
</dbReference>
<organism evidence="1 2">
    <name type="scientific">Robertmurraya siralis</name>
    <dbReference type="NCBI Taxonomy" id="77777"/>
    <lineage>
        <taxon>Bacteria</taxon>
        <taxon>Bacillati</taxon>
        <taxon>Bacillota</taxon>
        <taxon>Bacilli</taxon>
        <taxon>Bacillales</taxon>
        <taxon>Bacillaceae</taxon>
        <taxon>Robertmurraya</taxon>
    </lineage>
</organism>
<keyword evidence="2" id="KW-1185">Reference proteome</keyword>
<evidence type="ECO:0000313" key="1">
    <source>
        <dbReference type="EMBL" id="GIN61060.1"/>
    </source>
</evidence>